<dbReference type="RefSeq" id="WP_156354056.1">
    <property type="nucleotide sequence ID" value="NZ_CACRST010000014.1"/>
</dbReference>
<proteinExistence type="predicted"/>
<sequence length="251" mass="27293">MLELKNISFQVSDEKARNAKEIGILNDVSLTLEDNKFVVITGPNGGGKSTLAKIIAGIEKPTSGQILWDGQDITEMSITDRAKLGISYAFQQPVRFKGVTVFDLLRLAAGKDISVAGACEYLSKVGLCAKDYIRREVNGSLSGGEIKRIEIATILARKTKVSVFDEPEAGIDLWSFQNLIQVFEEMHQQLHGSILIISHQERILNIADEILLIADGRLVKKGTKDEILPELLGTANAAASCGKVQTANKGE</sequence>
<dbReference type="SMART" id="SM00382">
    <property type="entry name" value="AAA"/>
    <property type="match status" value="1"/>
</dbReference>
<evidence type="ECO:0000259" key="3">
    <source>
        <dbReference type="PROSITE" id="PS50893"/>
    </source>
</evidence>
<dbReference type="InterPro" id="IPR003593">
    <property type="entry name" value="AAA+_ATPase"/>
</dbReference>
<reference evidence="4" key="1">
    <citation type="submission" date="2019-11" db="EMBL/GenBank/DDBJ databases">
        <authorList>
            <person name="Feng L."/>
        </authorList>
    </citation>
    <scope>NUCLEOTIDE SEQUENCE</scope>
    <source>
        <strain evidence="4">BgluceraseaLFYP119</strain>
    </source>
</reference>
<dbReference type="Gene3D" id="3.40.50.300">
    <property type="entry name" value="P-loop containing nucleotide triphosphate hydrolases"/>
    <property type="match status" value="1"/>
</dbReference>
<evidence type="ECO:0000256" key="2">
    <source>
        <dbReference type="ARBA" id="ARBA00022840"/>
    </source>
</evidence>
<dbReference type="InterPro" id="IPR050334">
    <property type="entry name" value="Molybdenum_import_ModC"/>
</dbReference>
<dbReference type="InterPro" id="IPR003439">
    <property type="entry name" value="ABC_transporter-like_ATP-bd"/>
</dbReference>
<dbReference type="SUPFAM" id="SSF52540">
    <property type="entry name" value="P-loop containing nucleoside triphosphate hydrolases"/>
    <property type="match status" value="1"/>
</dbReference>
<dbReference type="EMBL" id="CACRST010000014">
    <property type="protein sequence ID" value="VYT08453.1"/>
    <property type="molecule type" value="Genomic_DNA"/>
</dbReference>
<name>A0A6N2TV25_9FIRM</name>
<keyword evidence="2 4" id="KW-0067">ATP-binding</keyword>
<dbReference type="PANTHER" id="PTHR43514:SF11">
    <property type="entry name" value="ABC TRANSPORTER RELATED"/>
    <property type="match status" value="1"/>
</dbReference>
<dbReference type="GO" id="GO:0005524">
    <property type="term" value="F:ATP binding"/>
    <property type="evidence" value="ECO:0007669"/>
    <property type="project" value="UniProtKB-KW"/>
</dbReference>
<gene>
    <name evidence="4" type="primary">lptB</name>
    <name evidence="4" type="ORF">BGLFYP119_01739</name>
</gene>
<evidence type="ECO:0000313" key="4">
    <source>
        <dbReference type="EMBL" id="VYT08453.1"/>
    </source>
</evidence>
<dbReference type="PANTHER" id="PTHR43514">
    <property type="entry name" value="ABC TRANSPORTER I FAMILY MEMBER 10"/>
    <property type="match status" value="1"/>
</dbReference>
<dbReference type="Pfam" id="PF00005">
    <property type="entry name" value="ABC_tran"/>
    <property type="match status" value="1"/>
</dbReference>
<evidence type="ECO:0000256" key="1">
    <source>
        <dbReference type="ARBA" id="ARBA00022741"/>
    </source>
</evidence>
<keyword evidence="4" id="KW-0378">Hydrolase</keyword>
<dbReference type="EC" id="3.6.3.-" evidence="4"/>
<dbReference type="InterPro" id="IPR027417">
    <property type="entry name" value="P-loop_NTPase"/>
</dbReference>
<dbReference type="PROSITE" id="PS50893">
    <property type="entry name" value="ABC_TRANSPORTER_2"/>
    <property type="match status" value="1"/>
</dbReference>
<accession>A0A6N2TV25</accession>
<feature type="domain" description="ABC transporter" evidence="3">
    <location>
        <begin position="2"/>
        <end position="240"/>
    </location>
</feature>
<dbReference type="InterPro" id="IPR017871">
    <property type="entry name" value="ABC_transporter-like_CS"/>
</dbReference>
<dbReference type="GO" id="GO:0016887">
    <property type="term" value="F:ATP hydrolysis activity"/>
    <property type="evidence" value="ECO:0007669"/>
    <property type="project" value="InterPro"/>
</dbReference>
<organism evidence="4">
    <name type="scientific">Blautia glucerasea</name>
    <dbReference type="NCBI Taxonomy" id="536633"/>
    <lineage>
        <taxon>Bacteria</taxon>
        <taxon>Bacillati</taxon>
        <taxon>Bacillota</taxon>
        <taxon>Clostridia</taxon>
        <taxon>Lachnospirales</taxon>
        <taxon>Lachnospiraceae</taxon>
        <taxon>Blautia</taxon>
    </lineage>
</organism>
<dbReference type="PROSITE" id="PS00211">
    <property type="entry name" value="ABC_TRANSPORTER_1"/>
    <property type="match status" value="1"/>
</dbReference>
<dbReference type="AlphaFoldDB" id="A0A6N2TV25"/>
<protein>
    <submittedName>
        <fullName evidence="4">Lipopolysaccharide export system ATP-binding protein LptB</fullName>
        <ecNumber evidence="4">3.6.3.-</ecNumber>
    </submittedName>
</protein>
<keyword evidence="1" id="KW-0547">Nucleotide-binding</keyword>